<feature type="transmembrane region" description="Helical" evidence="6">
    <location>
        <begin position="399"/>
        <end position="416"/>
    </location>
</feature>
<evidence type="ECO:0000256" key="6">
    <source>
        <dbReference type="SAM" id="Phobius"/>
    </source>
</evidence>
<gene>
    <name evidence="7" type="ORF">HUT05_03275</name>
</gene>
<comment type="subcellular location">
    <subcellularLocation>
        <location evidence="1">Membrane</location>
        <topology evidence="1">Multi-pass membrane protein</topology>
    </subcellularLocation>
</comment>
<organism evidence="7 8">
    <name type="scientific">Streptomyces chartreusis</name>
    <dbReference type="NCBI Taxonomy" id="1969"/>
    <lineage>
        <taxon>Bacteria</taxon>
        <taxon>Bacillati</taxon>
        <taxon>Actinomycetota</taxon>
        <taxon>Actinomycetes</taxon>
        <taxon>Kitasatosporales</taxon>
        <taxon>Streptomycetaceae</taxon>
        <taxon>Streptomyces</taxon>
    </lineage>
</organism>
<protein>
    <submittedName>
        <fullName evidence="7">Chloride channel protein</fullName>
    </submittedName>
</protein>
<evidence type="ECO:0000256" key="3">
    <source>
        <dbReference type="ARBA" id="ARBA00022989"/>
    </source>
</evidence>
<dbReference type="InterPro" id="IPR050368">
    <property type="entry name" value="ClC-type_chloride_channel"/>
</dbReference>
<evidence type="ECO:0000313" key="8">
    <source>
        <dbReference type="Proteomes" id="UP000509418"/>
    </source>
</evidence>
<dbReference type="PANTHER" id="PTHR43427">
    <property type="entry name" value="CHLORIDE CHANNEL PROTEIN CLC-E"/>
    <property type="match status" value="1"/>
</dbReference>
<keyword evidence="3 6" id="KW-1133">Transmembrane helix</keyword>
<accession>A0A7I0NTS9</accession>
<feature type="transmembrane region" description="Helical" evidence="6">
    <location>
        <begin position="373"/>
        <end position="392"/>
    </location>
</feature>
<feature type="compositionally biased region" description="Basic residues" evidence="5">
    <location>
        <begin position="1"/>
        <end position="18"/>
    </location>
</feature>
<reference evidence="7 8" key="1">
    <citation type="submission" date="2020-06" db="EMBL/GenBank/DDBJ databases">
        <title>Genome mining for natural products.</title>
        <authorList>
            <person name="Zhang B."/>
            <person name="Shi J."/>
            <person name="Ge H."/>
        </authorList>
    </citation>
    <scope>NUCLEOTIDE SEQUENCE [LARGE SCALE GENOMIC DNA]</scope>
    <source>
        <strain evidence="7 8">NA02069</strain>
    </source>
</reference>
<keyword evidence="2 6" id="KW-0812">Transmembrane</keyword>
<keyword evidence="4 6" id="KW-0472">Membrane</keyword>
<keyword evidence="8" id="KW-1185">Reference proteome</keyword>
<dbReference type="Pfam" id="PF00654">
    <property type="entry name" value="Voltage_CLC"/>
    <property type="match status" value="1"/>
</dbReference>
<feature type="transmembrane region" description="Helical" evidence="6">
    <location>
        <begin position="158"/>
        <end position="177"/>
    </location>
</feature>
<feature type="transmembrane region" description="Helical" evidence="6">
    <location>
        <begin position="118"/>
        <end position="137"/>
    </location>
</feature>
<feature type="transmembrane region" description="Helical" evidence="6">
    <location>
        <begin position="212"/>
        <end position="236"/>
    </location>
</feature>
<dbReference type="GO" id="GO:0016020">
    <property type="term" value="C:membrane"/>
    <property type="evidence" value="ECO:0007669"/>
    <property type="project" value="UniProtKB-SubCell"/>
</dbReference>
<dbReference type="GO" id="GO:0015108">
    <property type="term" value="F:chloride transmembrane transporter activity"/>
    <property type="evidence" value="ECO:0007669"/>
    <property type="project" value="InterPro"/>
</dbReference>
<evidence type="ECO:0000256" key="2">
    <source>
        <dbReference type="ARBA" id="ARBA00022692"/>
    </source>
</evidence>
<dbReference type="Gene3D" id="1.10.3080.10">
    <property type="entry name" value="Clc chloride channel"/>
    <property type="match status" value="1"/>
</dbReference>
<dbReference type="InterPro" id="IPR014743">
    <property type="entry name" value="Cl-channel_core"/>
</dbReference>
<dbReference type="InterPro" id="IPR001807">
    <property type="entry name" value="ClC"/>
</dbReference>
<name>A0A7I0NTS9_STRCX</name>
<dbReference type="Proteomes" id="UP000509418">
    <property type="component" value="Chromosome"/>
</dbReference>
<evidence type="ECO:0000256" key="1">
    <source>
        <dbReference type="ARBA" id="ARBA00004141"/>
    </source>
</evidence>
<feature type="transmembrane region" description="Helical" evidence="6">
    <location>
        <begin position="75"/>
        <end position="98"/>
    </location>
</feature>
<sequence length="499" mass="49975">MGLRRGRGRKAPRGHAGGRARCCNDSGRCSSDGDGHGRNGVVPDAGSAAAPAAGTQPEEADRLRELLRSPAYQKALVFCALIGIPVSLLAFWFLAAVHELEHALWSDLPSALGWDTPPWWWPFPLLAIAGVTVGLVVKYLPGAGGHIPAVGLHSPGQGASALPGVVIAAFASLPLGATLGPEAPLIALGSGLALLFAQLVRAPVTPRSTPLLAAAGAASALPAIFGNPLIGAVILIEVAGVGGPQLFAVMLPALLASGIGSLVFTGFGRWTGLSTGSLSLDLNAPSPRIDAGDVLWSILMAVVIGFALHLIMNTGRLTALFVSKRTIVRTTACALAAGACAAVYTLITDRSPVDVASSGQGTLGQLAHDPHSWGVGALIAVLLFKATAYSLCLGSLRGGPIFPSLFLGAAAGVLLAPLPGLGVVPGLAAGMAAAAAAALRLPVSSAVLVVLVMGSTAMTPVVMLSAVVAFVTVQLLPPGPAVPVPGKAAPPPSDRAAAS</sequence>
<feature type="compositionally biased region" description="Low complexity" evidence="5">
    <location>
        <begin position="45"/>
        <end position="57"/>
    </location>
</feature>
<evidence type="ECO:0000256" key="4">
    <source>
        <dbReference type="ARBA" id="ARBA00023136"/>
    </source>
</evidence>
<evidence type="ECO:0000313" key="7">
    <source>
        <dbReference type="EMBL" id="QKZ16472.1"/>
    </source>
</evidence>
<evidence type="ECO:0000256" key="5">
    <source>
        <dbReference type="SAM" id="MobiDB-lite"/>
    </source>
</evidence>
<dbReference type="AlphaFoldDB" id="A0A7I0NTS9"/>
<feature type="region of interest" description="Disordered" evidence="5">
    <location>
        <begin position="1"/>
        <end position="57"/>
    </location>
</feature>
<dbReference type="CDD" id="cd00400">
    <property type="entry name" value="Voltage_gated_ClC"/>
    <property type="match status" value="1"/>
</dbReference>
<feature type="transmembrane region" description="Helical" evidence="6">
    <location>
        <begin position="294"/>
        <end position="315"/>
    </location>
</feature>
<feature type="transmembrane region" description="Helical" evidence="6">
    <location>
        <begin position="327"/>
        <end position="347"/>
    </location>
</feature>
<dbReference type="PRINTS" id="PR00762">
    <property type="entry name" value="CLCHANNEL"/>
</dbReference>
<proteinExistence type="predicted"/>
<dbReference type="SUPFAM" id="SSF81340">
    <property type="entry name" value="Clc chloride channel"/>
    <property type="match status" value="1"/>
</dbReference>
<dbReference type="EMBL" id="CP056041">
    <property type="protein sequence ID" value="QKZ16472.1"/>
    <property type="molecule type" value="Genomic_DNA"/>
</dbReference>